<proteinExistence type="predicted"/>
<accession>A0A0D7UWS3</accession>
<dbReference type="Proteomes" id="UP000503197">
    <property type="component" value="Chromosome"/>
</dbReference>
<dbReference type="NCBIfam" id="NF033819">
    <property type="entry name" value="IS66_TnpB"/>
    <property type="match status" value="1"/>
</dbReference>
<organism evidence="1 2">
    <name type="scientific">Vreelandella aquamarina</name>
    <dbReference type="NCBI Taxonomy" id="77097"/>
    <lineage>
        <taxon>Bacteria</taxon>
        <taxon>Pseudomonadati</taxon>
        <taxon>Pseudomonadota</taxon>
        <taxon>Gammaproteobacteria</taxon>
        <taxon>Oceanospirillales</taxon>
        <taxon>Halomonadaceae</taxon>
        <taxon>Vreelandella</taxon>
    </lineage>
</organism>
<dbReference type="Pfam" id="PF05717">
    <property type="entry name" value="TnpB_IS66"/>
    <property type="match status" value="1"/>
</dbReference>
<gene>
    <name evidence="1" type="ORF">HMSLTHF_06620</name>
</gene>
<dbReference type="RefSeq" id="WP_044630798.1">
    <property type="nucleotide sequence ID" value="NZ_AP022821.1"/>
</dbReference>
<dbReference type="PANTHER" id="PTHR36455">
    <property type="match status" value="1"/>
</dbReference>
<dbReference type="PANTHER" id="PTHR36455:SF1">
    <property type="entry name" value="BLR8292 PROTEIN"/>
    <property type="match status" value="1"/>
</dbReference>
<reference evidence="1 2" key="1">
    <citation type="submission" date="2020-02" db="EMBL/GenBank/DDBJ databases">
        <title>Complete Genome Sequence of Halomonas meridiana strain BAA-801, Isolated from Deep Sea Thermal Vent.</title>
        <authorList>
            <person name="Takahashi Y."/>
            <person name="Takahashi H."/>
            <person name="Galipon J."/>
            <person name="Arakawa K."/>
        </authorList>
    </citation>
    <scope>NUCLEOTIDE SEQUENCE [LARGE SCALE GENOMIC DNA]</scope>
    <source>
        <strain evidence="1 2">Slthf1</strain>
    </source>
</reference>
<evidence type="ECO:0000313" key="2">
    <source>
        <dbReference type="Proteomes" id="UP000503197"/>
    </source>
</evidence>
<name>A0A0D7UWS3_9GAMM</name>
<protein>
    <submittedName>
        <fullName evidence="1">Transposase</fullName>
    </submittedName>
</protein>
<sequence>MIRPDTRLRVYLCREPVDMRKQIDGLALLVQEAMELNPFEEAVFVFGNRQRDKVKLLFWERNGFVVWYKRLERERFKWPDRLEGDTVTLSGQELNWLLDGYDLSAMRPHKALDFQAVG</sequence>
<evidence type="ECO:0000313" key="1">
    <source>
        <dbReference type="EMBL" id="BCA90887.1"/>
    </source>
</evidence>
<dbReference type="AlphaFoldDB" id="A0A0D7UWS3"/>
<dbReference type="InterPro" id="IPR008878">
    <property type="entry name" value="Transposase_IS66_Orf2"/>
</dbReference>
<dbReference type="EMBL" id="AP022821">
    <property type="protein sequence ID" value="BCA90887.1"/>
    <property type="molecule type" value="Genomic_DNA"/>
</dbReference>
<dbReference type="OrthoDB" id="4956084at2"/>